<keyword evidence="3" id="KW-1185">Reference proteome</keyword>
<accession>A0ABV6GN27</accession>
<dbReference type="Gene3D" id="3.20.20.70">
    <property type="entry name" value="Aldolase class I"/>
    <property type="match status" value="1"/>
</dbReference>
<dbReference type="InterPro" id="IPR000771">
    <property type="entry name" value="FBA_II"/>
</dbReference>
<dbReference type="RefSeq" id="WP_378939658.1">
    <property type="nucleotide sequence ID" value="NZ_JBHLVO010000055.1"/>
</dbReference>
<evidence type="ECO:0000256" key="1">
    <source>
        <dbReference type="ARBA" id="ARBA00001947"/>
    </source>
</evidence>
<gene>
    <name evidence="2" type="ORF">ACFFIX_26880</name>
</gene>
<dbReference type="EMBL" id="JBHLVO010000055">
    <property type="protein sequence ID" value="MFC0274930.1"/>
    <property type="molecule type" value="Genomic_DNA"/>
</dbReference>
<dbReference type="NCBIfam" id="TIGR00167">
    <property type="entry name" value="cbbA"/>
    <property type="match status" value="1"/>
</dbReference>
<protein>
    <submittedName>
        <fullName evidence="2">Ketose-bisphosphate aldolase</fullName>
    </submittedName>
</protein>
<organism evidence="2 3">
    <name type="scientific">Metabacillus herbersteinensis</name>
    <dbReference type="NCBI Taxonomy" id="283816"/>
    <lineage>
        <taxon>Bacteria</taxon>
        <taxon>Bacillati</taxon>
        <taxon>Bacillota</taxon>
        <taxon>Bacilli</taxon>
        <taxon>Bacillales</taxon>
        <taxon>Bacillaceae</taxon>
        <taxon>Metabacillus</taxon>
    </lineage>
</organism>
<dbReference type="PANTHER" id="PTHR30304:SF0">
    <property type="entry name" value="D-TAGATOSE-1,6-BISPHOSPHATE ALDOLASE SUBUNIT GATY-RELATED"/>
    <property type="match status" value="1"/>
</dbReference>
<sequence length="262" mass="28944">MIKDTKEILLDAQKNNYAVSAFSVYNLETAQAAVTAAEKAKLPVILALGERYIQYLDLEVFAVMAKKIADKAKVPVGLHLDHAYKKESIILAIKYGFTSVMFDGSKLPFQENIQKTKEICELAHMAGVSVEAELGSISKGEHSDEEDGDNILTIPVLAKEFVEKTQIDFFAPAIGTVHGMYKGIPEIDLIRLKEIKDLITVPLVLHGGSGTPEDKLIQMINSGICKINVNTEISISAINFLKNHFESSFNEKKYCISQILIN</sequence>
<dbReference type="Proteomes" id="UP001589854">
    <property type="component" value="Unassembled WGS sequence"/>
</dbReference>
<dbReference type="PIRSF" id="PIRSF001359">
    <property type="entry name" value="F_bP_aldolase_II"/>
    <property type="match status" value="1"/>
</dbReference>
<comment type="cofactor">
    <cofactor evidence="1">
        <name>Zn(2+)</name>
        <dbReference type="ChEBI" id="CHEBI:29105"/>
    </cofactor>
</comment>
<dbReference type="CDD" id="cd00947">
    <property type="entry name" value="TBP_aldolase_IIB"/>
    <property type="match status" value="1"/>
</dbReference>
<dbReference type="Pfam" id="PF01116">
    <property type="entry name" value="F_bP_aldolase"/>
    <property type="match status" value="1"/>
</dbReference>
<name>A0ABV6GN27_9BACI</name>
<evidence type="ECO:0000313" key="2">
    <source>
        <dbReference type="EMBL" id="MFC0274930.1"/>
    </source>
</evidence>
<dbReference type="InterPro" id="IPR013785">
    <property type="entry name" value="Aldolase_TIM"/>
</dbReference>
<dbReference type="PANTHER" id="PTHR30304">
    <property type="entry name" value="D-TAGATOSE-1,6-BISPHOSPHATE ALDOLASE"/>
    <property type="match status" value="1"/>
</dbReference>
<dbReference type="SUPFAM" id="SSF51569">
    <property type="entry name" value="Aldolase"/>
    <property type="match status" value="1"/>
</dbReference>
<proteinExistence type="predicted"/>
<reference evidence="2 3" key="1">
    <citation type="submission" date="2024-09" db="EMBL/GenBank/DDBJ databases">
        <authorList>
            <person name="Sun Q."/>
            <person name="Mori K."/>
        </authorList>
    </citation>
    <scope>NUCLEOTIDE SEQUENCE [LARGE SCALE GENOMIC DNA]</scope>
    <source>
        <strain evidence="2 3">CCM 7228</strain>
    </source>
</reference>
<dbReference type="InterPro" id="IPR050246">
    <property type="entry name" value="Class_II_FBP_aldolase"/>
</dbReference>
<comment type="caution">
    <text evidence="2">The sequence shown here is derived from an EMBL/GenBank/DDBJ whole genome shotgun (WGS) entry which is preliminary data.</text>
</comment>
<evidence type="ECO:0000313" key="3">
    <source>
        <dbReference type="Proteomes" id="UP001589854"/>
    </source>
</evidence>